<dbReference type="EMBL" id="CAKAEH010000500">
    <property type="protein sequence ID" value="CAG9531198.1"/>
    <property type="molecule type" value="Genomic_DNA"/>
</dbReference>
<dbReference type="Proteomes" id="UP000746747">
    <property type="component" value="Unassembled WGS sequence"/>
</dbReference>
<dbReference type="AlphaFoldDB" id="A0A8J2LY95"/>
<keyword evidence="2" id="KW-1185">Reference proteome</keyword>
<organism evidence="1 2">
    <name type="scientific">Cercopithifilaria johnstoni</name>
    <dbReference type="NCBI Taxonomy" id="2874296"/>
    <lineage>
        <taxon>Eukaryota</taxon>
        <taxon>Metazoa</taxon>
        <taxon>Ecdysozoa</taxon>
        <taxon>Nematoda</taxon>
        <taxon>Chromadorea</taxon>
        <taxon>Rhabditida</taxon>
        <taxon>Spirurina</taxon>
        <taxon>Spiruromorpha</taxon>
        <taxon>Filarioidea</taxon>
        <taxon>Onchocercidae</taxon>
        <taxon>Cercopithifilaria</taxon>
    </lineage>
</organism>
<protein>
    <submittedName>
        <fullName evidence="1">Uncharacterized protein</fullName>
    </submittedName>
</protein>
<comment type="caution">
    <text evidence="1">The sequence shown here is derived from an EMBL/GenBank/DDBJ whole genome shotgun (WGS) entry which is preliminary data.</text>
</comment>
<reference evidence="1" key="1">
    <citation type="submission" date="2021-09" db="EMBL/GenBank/DDBJ databases">
        <authorList>
            <consortium name="Pathogen Informatics"/>
        </authorList>
    </citation>
    <scope>NUCLEOTIDE SEQUENCE</scope>
</reference>
<name>A0A8J2LY95_9BILA</name>
<gene>
    <name evidence="1" type="ORF">CJOHNSTONI_LOCUS1618</name>
</gene>
<proteinExistence type="predicted"/>
<accession>A0A8J2LY95</accession>
<evidence type="ECO:0000313" key="2">
    <source>
        <dbReference type="Proteomes" id="UP000746747"/>
    </source>
</evidence>
<sequence length="147" mass="16768">MVDYCHLAYLIQWNEREKTTEDALETLESRNNISCNIDVGILTSAPLIDTTVLFSDKEKWSKDGASAKENSIHDRIVTVPTVNNGWQRPVPPGLAGIHRFETKAKRLAFMRFNVLIWCSHEVTAREKDEGKEALTMYNRNDDNNDDG</sequence>
<evidence type="ECO:0000313" key="1">
    <source>
        <dbReference type="EMBL" id="CAG9531198.1"/>
    </source>
</evidence>